<keyword evidence="6 11" id="KW-0548">Nucleotidyltransferase</keyword>
<dbReference type="AlphaFoldDB" id="A0A1F4U5M0"/>
<feature type="region of interest" description="Alpha C-terminal domain (alpha-CTD)" evidence="11">
    <location>
        <begin position="243"/>
        <end position="316"/>
    </location>
</feature>
<dbReference type="Proteomes" id="UP000179242">
    <property type="component" value="Unassembled WGS sequence"/>
</dbReference>
<feature type="region of interest" description="Alpha N-terminal domain (alpha-NTD)" evidence="11">
    <location>
        <begin position="1"/>
        <end position="230"/>
    </location>
</feature>
<dbReference type="GO" id="GO:0006351">
    <property type="term" value="P:DNA-templated transcription"/>
    <property type="evidence" value="ECO:0007669"/>
    <property type="project" value="UniProtKB-UniRule"/>
</dbReference>
<evidence type="ECO:0000256" key="5">
    <source>
        <dbReference type="ARBA" id="ARBA00022679"/>
    </source>
</evidence>
<dbReference type="InterPro" id="IPR011260">
    <property type="entry name" value="RNAP_asu_C"/>
</dbReference>
<dbReference type="Pfam" id="PF01193">
    <property type="entry name" value="RNA_pol_L"/>
    <property type="match status" value="1"/>
</dbReference>
<dbReference type="FunFam" id="2.170.120.12:FF:000001">
    <property type="entry name" value="DNA-directed RNA polymerase subunit alpha"/>
    <property type="match status" value="1"/>
</dbReference>
<dbReference type="SUPFAM" id="SSF47789">
    <property type="entry name" value="C-terminal domain of RNA polymerase alpha subunit"/>
    <property type="match status" value="1"/>
</dbReference>
<dbReference type="InterPro" id="IPR011773">
    <property type="entry name" value="DNA-dir_RpoA"/>
</dbReference>
<dbReference type="Pfam" id="PF01000">
    <property type="entry name" value="RNA_pol_A_bac"/>
    <property type="match status" value="1"/>
</dbReference>
<dbReference type="NCBIfam" id="NF003519">
    <property type="entry name" value="PRK05182.2-5"/>
    <property type="match status" value="1"/>
</dbReference>
<dbReference type="EMBL" id="MEUJ01000004">
    <property type="protein sequence ID" value="OGC40268.1"/>
    <property type="molecule type" value="Genomic_DNA"/>
</dbReference>
<comment type="function">
    <text evidence="11">DNA-dependent RNA polymerase catalyzes the transcription of DNA into RNA using the four ribonucleoside triphosphates as substrates.</text>
</comment>
<evidence type="ECO:0000256" key="9">
    <source>
        <dbReference type="ARBA" id="ARBA00033070"/>
    </source>
</evidence>
<dbReference type="GO" id="GO:0003899">
    <property type="term" value="F:DNA-directed RNA polymerase activity"/>
    <property type="evidence" value="ECO:0007669"/>
    <property type="project" value="UniProtKB-UniRule"/>
</dbReference>
<dbReference type="InterPro" id="IPR036603">
    <property type="entry name" value="RBP11-like"/>
</dbReference>
<dbReference type="NCBIfam" id="TIGR02027">
    <property type="entry name" value="rpoA"/>
    <property type="match status" value="1"/>
</dbReference>
<dbReference type="GO" id="GO:0003677">
    <property type="term" value="F:DNA binding"/>
    <property type="evidence" value="ECO:0007669"/>
    <property type="project" value="UniProtKB-UniRule"/>
</dbReference>
<dbReference type="EC" id="2.7.7.6" evidence="2 11"/>
<dbReference type="InterPro" id="IPR036643">
    <property type="entry name" value="RNApol_insert_sf"/>
</dbReference>
<dbReference type="SUPFAM" id="SSF56553">
    <property type="entry name" value="Insert subdomain of RNA polymerase alpha subunit"/>
    <property type="match status" value="1"/>
</dbReference>
<keyword evidence="4 11" id="KW-0240">DNA-directed RNA polymerase</keyword>
<gene>
    <name evidence="11" type="primary">rpoA</name>
    <name evidence="13" type="ORF">A2438_03200</name>
</gene>
<evidence type="ECO:0000256" key="10">
    <source>
        <dbReference type="ARBA" id="ARBA00048552"/>
    </source>
</evidence>
<evidence type="ECO:0000313" key="13">
    <source>
        <dbReference type="EMBL" id="OGC40268.1"/>
    </source>
</evidence>
<evidence type="ECO:0000256" key="6">
    <source>
        <dbReference type="ARBA" id="ARBA00022695"/>
    </source>
</evidence>
<evidence type="ECO:0000259" key="12">
    <source>
        <dbReference type="SMART" id="SM00662"/>
    </source>
</evidence>
<dbReference type="InterPro" id="IPR011263">
    <property type="entry name" value="DNA-dir_RNA_pol_RpoA/D/Rpb3"/>
</dbReference>
<feature type="domain" description="DNA-directed RNA polymerase RpoA/D/Rpb3-type" evidence="12">
    <location>
        <begin position="19"/>
        <end position="226"/>
    </location>
</feature>
<dbReference type="Gene3D" id="2.170.120.12">
    <property type="entry name" value="DNA-directed RNA polymerase, insert domain"/>
    <property type="match status" value="1"/>
</dbReference>
<keyword evidence="5 11" id="KW-0808">Transferase</keyword>
<accession>A0A1F4U5M0</accession>
<dbReference type="SMART" id="SM00662">
    <property type="entry name" value="RPOLD"/>
    <property type="match status" value="1"/>
</dbReference>
<dbReference type="CDD" id="cd06928">
    <property type="entry name" value="RNAP_alpha_NTD"/>
    <property type="match status" value="1"/>
</dbReference>
<evidence type="ECO:0000256" key="3">
    <source>
        <dbReference type="ARBA" id="ARBA00015972"/>
    </source>
</evidence>
<keyword evidence="7 11" id="KW-0804">Transcription</keyword>
<dbReference type="InterPro" id="IPR011262">
    <property type="entry name" value="DNA-dir_RNA_pol_insert"/>
</dbReference>
<evidence type="ECO:0000256" key="7">
    <source>
        <dbReference type="ARBA" id="ARBA00023163"/>
    </source>
</evidence>
<dbReference type="HAMAP" id="MF_00059">
    <property type="entry name" value="RNApol_bact_RpoA"/>
    <property type="match status" value="1"/>
</dbReference>
<dbReference type="SUPFAM" id="SSF55257">
    <property type="entry name" value="RBP11-like subunits of RNA polymerase"/>
    <property type="match status" value="1"/>
</dbReference>
<evidence type="ECO:0000256" key="1">
    <source>
        <dbReference type="ARBA" id="ARBA00007123"/>
    </source>
</evidence>
<dbReference type="GO" id="GO:0046983">
    <property type="term" value="F:protein dimerization activity"/>
    <property type="evidence" value="ECO:0007669"/>
    <property type="project" value="InterPro"/>
</dbReference>
<reference evidence="13 14" key="1">
    <citation type="journal article" date="2016" name="Nat. Commun.">
        <title>Thousands of microbial genomes shed light on interconnected biogeochemical processes in an aquifer system.</title>
        <authorList>
            <person name="Anantharaman K."/>
            <person name="Brown C.T."/>
            <person name="Hug L.A."/>
            <person name="Sharon I."/>
            <person name="Castelle C.J."/>
            <person name="Probst A.J."/>
            <person name="Thomas B.C."/>
            <person name="Singh A."/>
            <person name="Wilkins M.J."/>
            <person name="Karaoz U."/>
            <person name="Brodie E.L."/>
            <person name="Williams K.H."/>
            <person name="Hubbard S.S."/>
            <person name="Banfield J.F."/>
        </authorList>
    </citation>
    <scope>NUCLEOTIDE SEQUENCE [LARGE SCALE GENOMIC DNA]</scope>
</reference>
<evidence type="ECO:0000256" key="2">
    <source>
        <dbReference type="ARBA" id="ARBA00012418"/>
    </source>
</evidence>
<dbReference type="Gene3D" id="3.30.1360.10">
    <property type="entry name" value="RNA polymerase, RBP11-like subunit"/>
    <property type="match status" value="1"/>
</dbReference>
<dbReference type="Gene3D" id="1.10.150.20">
    <property type="entry name" value="5' to 3' exonuclease, C-terminal subdomain"/>
    <property type="match status" value="1"/>
</dbReference>
<proteinExistence type="inferred from homology"/>
<comment type="caution">
    <text evidence="13">The sequence shown here is derived from an EMBL/GenBank/DDBJ whole genome shotgun (WGS) entry which is preliminary data.</text>
</comment>
<dbReference type="Pfam" id="PF03118">
    <property type="entry name" value="RNA_pol_A_CTD"/>
    <property type="match status" value="1"/>
</dbReference>
<evidence type="ECO:0000313" key="14">
    <source>
        <dbReference type="Proteomes" id="UP000179242"/>
    </source>
</evidence>
<evidence type="ECO:0000256" key="8">
    <source>
        <dbReference type="ARBA" id="ARBA00032524"/>
    </source>
</evidence>
<protein>
    <recommendedName>
        <fullName evidence="3 11">DNA-directed RNA polymerase subunit alpha</fullName>
        <shortName evidence="11">RNAP subunit alpha</shortName>
        <ecNumber evidence="2 11">2.7.7.6</ecNumber>
    </recommendedName>
    <alternativeName>
        <fullName evidence="9 11">RNA polymerase subunit alpha</fullName>
    </alternativeName>
    <alternativeName>
        <fullName evidence="8 11">Transcriptase subunit alpha</fullName>
    </alternativeName>
</protein>
<comment type="catalytic activity">
    <reaction evidence="10 11">
        <text>RNA(n) + a ribonucleoside 5'-triphosphate = RNA(n+1) + diphosphate</text>
        <dbReference type="Rhea" id="RHEA:21248"/>
        <dbReference type="Rhea" id="RHEA-COMP:14527"/>
        <dbReference type="Rhea" id="RHEA-COMP:17342"/>
        <dbReference type="ChEBI" id="CHEBI:33019"/>
        <dbReference type="ChEBI" id="CHEBI:61557"/>
        <dbReference type="ChEBI" id="CHEBI:140395"/>
        <dbReference type="EC" id="2.7.7.6"/>
    </reaction>
</comment>
<dbReference type="GO" id="GO:0000428">
    <property type="term" value="C:DNA-directed RNA polymerase complex"/>
    <property type="evidence" value="ECO:0007669"/>
    <property type="project" value="UniProtKB-KW"/>
</dbReference>
<dbReference type="GO" id="GO:0005737">
    <property type="term" value="C:cytoplasm"/>
    <property type="evidence" value="ECO:0007669"/>
    <property type="project" value="UniProtKB-ARBA"/>
</dbReference>
<dbReference type="NCBIfam" id="NF003513">
    <property type="entry name" value="PRK05182.1-2"/>
    <property type="match status" value="1"/>
</dbReference>
<evidence type="ECO:0000256" key="4">
    <source>
        <dbReference type="ARBA" id="ARBA00022478"/>
    </source>
</evidence>
<comment type="similarity">
    <text evidence="1 11">Belongs to the RNA polymerase alpha chain family.</text>
</comment>
<sequence length="316" mass="34848">MIRLGEKPWVKYEEESANYGRFIVEPLERGYGSTLGNALRRVLLSSLNGAAVSSIKIEGISHEFSTIPGVVEDVLQLILNIKRLVIKSYSDTPKIITLSSKKKGVLTAGDIEHDAEIEIINKDQVIATLDSGGKLELEMIVERGKGYVTSEANKKPNLSVGTIPIDSVFTPVLKVNLVTEEIRVGQEINYDRLILHVWTNGAIKPEEAVKESAKILASHINMFIHIGEPAEVFAGSNETRSETDSAVLDMNLDDLELSARSLNCLKKANVSTIGELMGYSAAEMMKFKNFGLKSLKEVREKLSEYKLSLKGEGKEK</sequence>
<comment type="subunit">
    <text evidence="11">Homodimer. The RNAP catalytic core consists of 2 alpha, 1 beta, 1 beta' and 1 omega subunit. When a sigma factor is associated with the core the holoenzyme is formed, which can initiate transcription.</text>
</comment>
<evidence type="ECO:0000256" key="11">
    <source>
        <dbReference type="HAMAP-Rule" id="MF_00059"/>
    </source>
</evidence>
<name>A0A1F4U5M0_UNCSA</name>
<comment type="domain">
    <text evidence="11">The N-terminal domain is essential for RNAP assembly and basal transcription, whereas the C-terminal domain is involved in interaction with transcriptional regulators and with upstream promoter elements.</text>
</comment>
<organism evidence="13 14">
    <name type="scientific">candidate division WOR-1 bacterium RIFOXYC2_FULL_46_14</name>
    <dbReference type="NCBI Taxonomy" id="1802587"/>
    <lineage>
        <taxon>Bacteria</taxon>
        <taxon>Bacillati</taxon>
        <taxon>Saganbacteria</taxon>
    </lineage>
</organism>